<dbReference type="Pfam" id="PF00156">
    <property type="entry name" value="Pribosyltran"/>
    <property type="match status" value="1"/>
</dbReference>
<keyword evidence="4" id="KW-1185">Reference proteome</keyword>
<name>A0A2I0QZI6_9FLAO</name>
<dbReference type="InterPro" id="IPR000836">
    <property type="entry name" value="PRTase_dom"/>
</dbReference>
<dbReference type="CDD" id="cd06223">
    <property type="entry name" value="PRTases_typeI"/>
    <property type="match status" value="1"/>
</dbReference>
<proteinExistence type="inferred from homology"/>
<dbReference type="PANTHER" id="PTHR47505:SF1">
    <property type="entry name" value="DNA UTILIZATION PROTEIN YHGH"/>
    <property type="match status" value="1"/>
</dbReference>
<sequence>MKNKITKVIKDYTEGFLSLIYPQFCVICGNELNQQNDHFCFMCEQDLHYTYFEKYKDYTLADEVFWGRLNIESVYALLYYENGNSTKNILHQIKYKEGRSLGVLMGEMMGKKMKNMEEFKDIDALIPIPIHSKKSFIRGYNQSLLIAEGMSEVMEIPVLDALYRKTHDESQTKKSKEERLENVKGKFALKEGGLKNCNHVLIVDDVLTTGSTLEYAARAIYEKKVKAKVSLGTIALAH</sequence>
<dbReference type="SUPFAM" id="SSF53271">
    <property type="entry name" value="PRTase-like"/>
    <property type="match status" value="1"/>
</dbReference>
<evidence type="ECO:0000259" key="2">
    <source>
        <dbReference type="Pfam" id="PF00156"/>
    </source>
</evidence>
<protein>
    <submittedName>
        <fullName evidence="3">ComF family protein</fullName>
    </submittedName>
</protein>
<comment type="caution">
    <text evidence="3">The sequence shown here is derived from an EMBL/GenBank/DDBJ whole genome shotgun (WGS) entry which is preliminary data.</text>
</comment>
<comment type="similarity">
    <text evidence="1">Belongs to the ComF/GntX family.</text>
</comment>
<evidence type="ECO:0000313" key="4">
    <source>
        <dbReference type="Proteomes" id="UP000236654"/>
    </source>
</evidence>
<reference evidence="3 4" key="1">
    <citation type="submission" date="2017-12" db="EMBL/GenBank/DDBJ databases">
        <title>The draft genome sequence of Brumimicrobium saltpan LHR20.</title>
        <authorList>
            <person name="Do Z.-J."/>
            <person name="Luo H.-R."/>
        </authorList>
    </citation>
    <scope>NUCLEOTIDE SEQUENCE [LARGE SCALE GENOMIC DNA]</scope>
    <source>
        <strain evidence="3 4">LHR20</strain>
    </source>
</reference>
<feature type="domain" description="Phosphoribosyltransferase" evidence="2">
    <location>
        <begin position="143"/>
        <end position="233"/>
    </location>
</feature>
<dbReference type="OrthoDB" id="9779910at2"/>
<accession>A0A2I0QZI6</accession>
<dbReference type="RefSeq" id="WP_101335554.1">
    <property type="nucleotide sequence ID" value="NZ_PJNI01000019.1"/>
</dbReference>
<dbReference type="PANTHER" id="PTHR47505">
    <property type="entry name" value="DNA UTILIZATION PROTEIN YHGH"/>
    <property type="match status" value="1"/>
</dbReference>
<dbReference type="AlphaFoldDB" id="A0A2I0QZI6"/>
<organism evidence="3 4">
    <name type="scientific">Brumimicrobium salinarum</name>
    <dbReference type="NCBI Taxonomy" id="2058658"/>
    <lineage>
        <taxon>Bacteria</taxon>
        <taxon>Pseudomonadati</taxon>
        <taxon>Bacteroidota</taxon>
        <taxon>Flavobacteriia</taxon>
        <taxon>Flavobacteriales</taxon>
        <taxon>Crocinitomicaceae</taxon>
        <taxon>Brumimicrobium</taxon>
    </lineage>
</organism>
<evidence type="ECO:0000313" key="3">
    <source>
        <dbReference type="EMBL" id="PKR79728.1"/>
    </source>
</evidence>
<dbReference type="Proteomes" id="UP000236654">
    <property type="component" value="Unassembled WGS sequence"/>
</dbReference>
<evidence type="ECO:0000256" key="1">
    <source>
        <dbReference type="ARBA" id="ARBA00008007"/>
    </source>
</evidence>
<dbReference type="Gene3D" id="3.40.50.2020">
    <property type="match status" value="1"/>
</dbReference>
<dbReference type="InterPro" id="IPR051910">
    <property type="entry name" value="ComF/GntX_DNA_util-trans"/>
</dbReference>
<dbReference type="InterPro" id="IPR029057">
    <property type="entry name" value="PRTase-like"/>
</dbReference>
<gene>
    <name evidence="3" type="ORF">CW751_13465</name>
</gene>
<dbReference type="EMBL" id="PJNI01000019">
    <property type="protein sequence ID" value="PKR79728.1"/>
    <property type="molecule type" value="Genomic_DNA"/>
</dbReference>